<dbReference type="EMBL" id="JAUQSY010000003">
    <property type="protein sequence ID" value="MDO7874398.1"/>
    <property type="molecule type" value="Genomic_DNA"/>
</dbReference>
<comment type="caution">
    <text evidence="3">The sequence shown here is derived from an EMBL/GenBank/DDBJ whole genome shotgun (WGS) entry which is preliminary data.</text>
</comment>
<keyword evidence="2" id="KW-0472">Membrane</keyword>
<organism evidence="3 4">
    <name type="scientific">Hymenobacter aranciens</name>
    <dbReference type="NCBI Taxonomy" id="3063996"/>
    <lineage>
        <taxon>Bacteria</taxon>
        <taxon>Pseudomonadati</taxon>
        <taxon>Bacteroidota</taxon>
        <taxon>Cytophagia</taxon>
        <taxon>Cytophagales</taxon>
        <taxon>Hymenobacteraceae</taxon>
        <taxon>Hymenobacter</taxon>
    </lineage>
</organism>
<feature type="transmembrane region" description="Helical" evidence="2">
    <location>
        <begin position="72"/>
        <end position="90"/>
    </location>
</feature>
<gene>
    <name evidence="3" type="ORF">Q5H93_06610</name>
</gene>
<evidence type="ECO:0000256" key="1">
    <source>
        <dbReference type="SAM" id="MobiDB-lite"/>
    </source>
</evidence>
<evidence type="ECO:0000313" key="4">
    <source>
        <dbReference type="Proteomes" id="UP001176429"/>
    </source>
</evidence>
<evidence type="ECO:0000313" key="3">
    <source>
        <dbReference type="EMBL" id="MDO7874398.1"/>
    </source>
</evidence>
<keyword evidence="2" id="KW-0812">Transmembrane</keyword>
<evidence type="ECO:0000256" key="2">
    <source>
        <dbReference type="SAM" id="Phobius"/>
    </source>
</evidence>
<reference evidence="3" key="1">
    <citation type="submission" date="2023-07" db="EMBL/GenBank/DDBJ databases">
        <authorList>
            <person name="Kim M.K."/>
        </authorList>
    </citation>
    <scope>NUCLEOTIDE SEQUENCE</scope>
    <source>
        <strain evidence="3">ASUV-10-1</strain>
    </source>
</reference>
<protein>
    <recommendedName>
        <fullName evidence="5">TFIIB-type zinc ribbon-containing protein</fullName>
    </recommendedName>
</protein>
<feature type="region of interest" description="Disordered" evidence="1">
    <location>
        <begin position="110"/>
        <end position="131"/>
    </location>
</feature>
<dbReference type="Proteomes" id="UP001176429">
    <property type="component" value="Unassembled WGS sequence"/>
</dbReference>
<keyword evidence="4" id="KW-1185">Reference proteome</keyword>
<accession>A0ABT9B867</accession>
<dbReference type="RefSeq" id="WP_305005710.1">
    <property type="nucleotide sequence ID" value="NZ_JAUQSY010000003.1"/>
</dbReference>
<keyword evidence="2" id="KW-1133">Transmembrane helix</keyword>
<sequence length="446" mass="48545">MAKALKVIQCPKCGSTQKTELRPDTFRCDSCGTEYFLDSDDLNVNIRHLPGPPPAPGPFAIPPAELRRRVRWAIVLGGLALVGSVVWSLLQRQQRRTDLAELQVDPIMTGRIDPEQPSWRSSEEQLVPGPGGQPVLVVAGSRGSFRDGTYTPTVGLYDARTGAAQQLLELPGGSGDLKLQRLSNGTLYVFQNNAVYQLDLAPPGLRDITRRLLSGQPALASGAATISPGTNDDDALRIFTNDGHTLALYPLIRRTYTDDERWDAAHGLATLRPGAPTRPAFAFSEPSMSYPEDPIQLIYYTYRDNGGGPKDAPRFSWDDDYGGSGIFTDADPHVKRLITPQELAKGRVLAFRDFTPGRRYFYPQLLCFDADYVLLTCHATAAPDSPVLLQALDARTAAIRFTTPLPAGAFIPNQALRTTGGFVLARDRSTATLSPTGELGPAVTIR</sequence>
<evidence type="ECO:0008006" key="5">
    <source>
        <dbReference type="Google" id="ProtNLM"/>
    </source>
</evidence>
<name>A0ABT9B867_9BACT</name>
<proteinExistence type="predicted"/>